<dbReference type="GO" id="GO:0005829">
    <property type="term" value="C:cytosol"/>
    <property type="evidence" value="ECO:0007669"/>
    <property type="project" value="TreeGrafter"/>
</dbReference>
<dbReference type="SUPFAM" id="SSF51182">
    <property type="entry name" value="RmlC-like cupins"/>
    <property type="match status" value="1"/>
</dbReference>
<dbReference type="EMBL" id="QUOU01000001">
    <property type="protein sequence ID" value="REL26465.1"/>
    <property type="molecule type" value="Genomic_DNA"/>
</dbReference>
<evidence type="ECO:0000313" key="3">
    <source>
        <dbReference type="EMBL" id="REL26465.1"/>
    </source>
</evidence>
<dbReference type="CDD" id="cd02209">
    <property type="entry name" value="cupin_XRE_C"/>
    <property type="match status" value="1"/>
</dbReference>
<reference evidence="3 4" key="1">
    <citation type="submission" date="2018-08" db="EMBL/GenBank/DDBJ databases">
        <title>Thalassotalea euphylliae genome.</title>
        <authorList>
            <person name="Summers S."/>
            <person name="Rice S.A."/>
            <person name="Freckelton M.L."/>
            <person name="Nedved B.T."/>
            <person name="Hadfield M.G."/>
        </authorList>
    </citation>
    <scope>NUCLEOTIDE SEQUENCE [LARGE SCALE GENOMIC DNA]</scope>
    <source>
        <strain evidence="3 4">H1</strain>
    </source>
</reference>
<dbReference type="InterPro" id="IPR001387">
    <property type="entry name" value="Cro/C1-type_HTH"/>
</dbReference>
<gene>
    <name evidence="3" type="ORF">DXX93_07635</name>
</gene>
<dbReference type="CDD" id="cd00093">
    <property type="entry name" value="HTH_XRE"/>
    <property type="match status" value="1"/>
</dbReference>
<dbReference type="InterPro" id="IPR014710">
    <property type="entry name" value="RmlC-like_jellyroll"/>
</dbReference>
<dbReference type="InterPro" id="IPR050807">
    <property type="entry name" value="TransReg_Diox_bact_type"/>
</dbReference>
<dbReference type="SMART" id="SM00530">
    <property type="entry name" value="HTH_XRE"/>
    <property type="match status" value="1"/>
</dbReference>
<evidence type="ECO:0000256" key="1">
    <source>
        <dbReference type="ARBA" id="ARBA00023125"/>
    </source>
</evidence>
<protein>
    <submittedName>
        <fullName evidence="3">Helix-turn-helix domain-containing protein</fullName>
    </submittedName>
</protein>
<accession>A0A3E0TRA3</accession>
<dbReference type="Proteomes" id="UP000256478">
    <property type="component" value="Unassembled WGS sequence"/>
</dbReference>
<dbReference type="GO" id="GO:0003700">
    <property type="term" value="F:DNA-binding transcription factor activity"/>
    <property type="evidence" value="ECO:0007669"/>
    <property type="project" value="TreeGrafter"/>
</dbReference>
<dbReference type="OrthoDB" id="9792093at2"/>
<evidence type="ECO:0000313" key="4">
    <source>
        <dbReference type="Proteomes" id="UP000256478"/>
    </source>
</evidence>
<dbReference type="Gene3D" id="2.60.120.10">
    <property type="entry name" value="Jelly Rolls"/>
    <property type="match status" value="1"/>
</dbReference>
<dbReference type="RefSeq" id="WP_116007582.1">
    <property type="nucleotide sequence ID" value="NZ_QUOU01000001.1"/>
</dbReference>
<proteinExistence type="predicted"/>
<comment type="caution">
    <text evidence="3">The sequence shown here is derived from an EMBL/GenBank/DDBJ whole genome shotgun (WGS) entry which is preliminary data.</text>
</comment>
<dbReference type="InterPro" id="IPR010982">
    <property type="entry name" value="Lambda_DNA-bd_dom_sf"/>
</dbReference>
<feature type="domain" description="HTH cro/C1-type" evidence="2">
    <location>
        <begin position="15"/>
        <end position="69"/>
    </location>
</feature>
<dbReference type="AlphaFoldDB" id="A0A3E0TRA3"/>
<dbReference type="PROSITE" id="PS50943">
    <property type="entry name" value="HTH_CROC1"/>
    <property type="match status" value="1"/>
</dbReference>
<keyword evidence="1" id="KW-0238">DNA-binding</keyword>
<dbReference type="Gene3D" id="1.10.260.40">
    <property type="entry name" value="lambda repressor-like DNA-binding domains"/>
    <property type="match status" value="1"/>
</dbReference>
<name>A0A3E0TRA3_9GAMM</name>
<dbReference type="GO" id="GO:0003677">
    <property type="term" value="F:DNA binding"/>
    <property type="evidence" value="ECO:0007669"/>
    <property type="project" value="UniProtKB-KW"/>
</dbReference>
<evidence type="ECO:0000259" key="2">
    <source>
        <dbReference type="PROSITE" id="PS50943"/>
    </source>
</evidence>
<dbReference type="PANTHER" id="PTHR46797:SF1">
    <property type="entry name" value="METHYLPHOSPHONATE SYNTHASE"/>
    <property type="match status" value="1"/>
</dbReference>
<organism evidence="3 4">
    <name type="scientific">Thalassotalea euphylliae</name>
    <dbReference type="NCBI Taxonomy" id="1655234"/>
    <lineage>
        <taxon>Bacteria</taxon>
        <taxon>Pseudomonadati</taxon>
        <taxon>Pseudomonadota</taxon>
        <taxon>Gammaproteobacteria</taxon>
        <taxon>Alteromonadales</taxon>
        <taxon>Colwelliaceae</taxon>
        <taxon>Thalassotalea</taxon>
    </lineage>
</organism>
<dbReference type="InterPro" id="IPR011051">
    <property type="entry name" value="RmlC_Cupin_sf"/>
</dbReference>
<dbReference type="Pfam" id="PF01381">
    <property type="entry name" value="HTH_3"/>
    <property type="match status" value="1"/>
</dbReference>
<dbReference type="PANTHER" id="PTHR46797">
    <property type="entry name" value="HTH-TYPE TRANSCRIPTIONAL REGULATOR"/>
    <property type="match status" value="1"/>
</dbReference>
<dbReference type="SUPFAM" id="SSF47413">
    <property type="entry name" value="lambda repressor-like DNA-binding domains"/>
    <property type="match status" value="1"/>
</dbReference>
<sequence length="185" mass="19797">MDNLKDVAQALALNVKENREKKGLSLSQLAKLAGIGKSTLSVLEAGNGNPNIETIWALATALQVPFGQLINEKDSKVMSVKKGDGVSVVTQSKNMQADLLVSRPLRSGFDVFEISLSKNAEILSEAHKAGTNEVVIVTEGEMTTGSIDAPIHLKAGDTAFFSASSAHLYRTHDQDAKAIVIMDYE</sequence>